<evidence type="ECO:0000256" key="1">
    <source>
        <dbReference type="SAM" id="MobiDB-lite"/>
    </source>
</evidence>
<dbReference type="Proteomes" id="UP001271007">
    <property type="component" value="Unassembled WGS sequence"/>
</dbReference>
<name>A0AAJ0DAT1_9PEZI</name>
<feature type="region of interest" description="Disordered" evidence="1">
    <location>
        <begin position="56"/>
        <end position="97"/>
    </location>
</feature>
<reference evidence="2" key="1">
    <citation type="submission" date="2023-04" db="EMBL/GenBank/DDBJ databases">
        <title>Black Yeasts Isolated from many extreme environments.</title>
        <authorList>
            <person name="Coleine C."/>
            <person name="Stajich J.E."/>
            <person name="Selbmann L."/>
        </authorList>
    </citation>
    <scope>NUCLEOTIDE SEQUENCE</scope>
    <source>
        <strain evidence="2">CCFEE 5312</strain>
    </source>
</reference>
<organism evidence="2 3">
    <name type="scientific">Extremus antarcticus</name>
    <dbReference type="NCBI Taxonomy" id="702011"/>
    <lineage>
        <taxon>Eukaryota</taxon>
        <taxon>Fungi</taxon>
        <taxon>Dikarya</taxon>
        <taxon>Ascomycota</taxon>
        <taxon>Pezizomycotina</taxon>
        <taxon>Dothideomycetes</taxon>
        <taxon>Dothideomycetidae</taxon>
        <taxon>Mycosphaerellales</taxon>
        <taxon>Extremaceae</taxon>
        <taxon>Extremus</taxon>
    </lineage>
</organism>
<evidence type="ECO:0000313" key="3">
    <source>
        <dbReference type="Proteomes" id="UP001271007"/>
    </source>
</evidence>
<dbReference type="EMBL" id="JAWDJX010000091">
    <property type="protein sequence ID" value="KAK3046482.1"/>
    <property type="molecule type" value="Genomic_DNA"/>
</dbReference>
<gene>
    <name evidence="2" type="ORF">LTR09_012067</name>
</gene>
<accession>A0AAJ0DAT1</accession>
<protein>
    <submittedName>
        <fullName evidence="2">Uncharacterized protein</fullName>
    </submittedName>
</protein>
<keyword evidence="3" id="KW-1185">Reference proteome</keyword>
<sequence length="97" mass="10302">MLPSTIIHVKKTPPTIQNAKTAYQLLHCLLAYAGAFAAVDEDLAVGGDVACRAEELDGGLDDAGDEEDEEDEAADHDDAGEQAALVDEDDEDEDVED</sequence>
<proteinExistence type="predicted"/>
<evidence type="ECO:0000313" key="2">
    <source>
        <dbReference type="EMBL" id="KAK3046482.1"/>
    </source>
</evidence>
<comment type="caution">
    <text evidence="2">The sequence shown here is derived from an EMBL/GenBank/DDBJ whole genome shotgun (WGS) entry which is preliminary data.</text>
</comment>
<dbReference type="AlphaFoldDB" id="A0AAJ0DAT1"/>